<protein>
    <submittedName>
        <fullName evidence="1">Uncharacterized protein</fullName>
    </submittedName>
</protein>
<accession>A0A1F4Q4X9</accession>
<evidence type="ECO:0000313" key="2">
    <source>
        <dbReference type="Proteomes" id="UP000178724"/>
    </source>
</evidence>
<dbReference type="EMBL" id="METM01000003">
    <property type="protein sequence ID" value="OGB90896.1"/>
    <property type="molecule type" value="Genomic_DNA"/>
</dbReference>
<organism evidence="1 2">
    <name type="scientific">candidate division WOR-1 bacterium RIFCSPHIGHO2_01_FULL_53_15</name>
    <dbReference type="NCBI Taxonomy" id="1802564"/>
    <lineage>
        <taxon>Bacteria</taxon>
        <taxon>Bacillati</taxon>
        <taxon>Saganbacteria</taxon>
    </lineage>
</organism>
<name>A0A1F4Q4X9_UNCSA</name>
<proteinExistence type="predicted"/>
<sequence>MALEINNKFIPAGMIGVESIGSWDLKKTMRGFTDELARLMRNYRDLSFDPDPDKTMMIGSTLIRGDQIASPATTLLLDDRLAKIEQAQSALVDILTKLFKLDEKLTSAVG</sequence>
<gene>
    <name evidence="1" type="ORF">A2625_07645</name>
</gene>
<dbReference type="Proteomes" id="UP000178724">
    <property type="component" value="Unassembled WGS sequence"/>
</dbReference>
<evidence type="ECO:0000313" key="1">
    <source>
        <dbReference type="EMBL" id="OGB90896.1"/>
    </source>
</evidence>
<reference evidence="1 2" key="1">
    <citation type="journal article" date="2016" name="Nat. Commun.">
        <title>Thousands of microbial genomes shed light on interconnected biogeochemical processes in an aquifer system.</title>
        <authorList>
            <person name="Anantharaman K."/>
            <person name="Brown C.T."/>
            <person name="Hug L.A."/>
            <person name="Sharon I."/>
            <person name="Castelle C.J."/>
            <person name="Probst A.J."/>
            <person name="Thomas B.C."/>
            <person name="Singh A."/>
            <person name="Wilkins M.J."/>
            <person name="Karaoz U."/>
            <person name="Brodie E.L."/>
            <person name="Williams K.H."/>
            <person name="Hubbard S.S."/>
            <person name="Banfield J.F."/>
        </authorList>
    </citation>
    <scope>NUCLEOTIDE SEQUENCE [LARGE SCALE GENOMIC DNA]</scope>
</reference>
<dbReference type="AlphaFoldDB" id="A0A1F4Q4X9"/>
<comment type="caution">
    <text evidence="1">The sequence shown here is derived from an EMBL/GenBank/DDBJ whole genome shotgun (WGS) entry which is preliminary data.</text>
</comment>